<feature type="active site" evidence="9 10">
    <location>
        <position position="144"/>
    </location>
</feature>
<dbReference type="RefSeq" id="WP_048383318.1">
    <property type="nucleotide sequence ID" value="NZ_FNRS01000001.1"/>
</dbReference>
<comment type="subcellular location">
    <subcellularLocation>
        <location evidence="3 9">Cytoplasm</location>
    </subcellularLocation>
</comment>
<dbReference type="NCBIfam" id="NF009676">
    <property type="entry name" value="PRK13197.1"/>
    <property type="match status" value="1"/>
</dbReference>
<dbReference type="PROSITE" id="PS01334">
    <property type="entry name" value="PYRASE_CYS"/>
    <property type="match status" value="1"/>
</dbReference>
<evidence type="ECO:0000256" key="6">
    <source>
        <dbReference type="ARBA" id="ARBA00022670"/>
    </source>
</evidence>
<comment type="subunit">
    <text evidence="9">Homotetramer.</text>
</comment>
<dbReference type="InterPro" id="IPR036440">
    <property type="entry name" value="Peptidase_C15-like_sf"/>
</dbReference>
<dbReference type="PANTHER" id="PTHR23402">
    <property type="entry name" value="PROTEASE FAMILY C15 PYROGLUTAMYL-PEPTIDASE I-RELATED"/>
    <property type="match status" value="1"/>
</dbReference>
<evidence type="ECO:0000256" key="8">
    <source>
        <dbReference type="ARBA" id="ARBA00022807"/>
    </source>
</evidence>
<dbReference type="AlphaFoldDB" id="A0A0J6GKN7"/>
<dbReference type="EMBL" id="FNRS01000001">
    <property type="protein sequence ID" value="SEC11685.1"/>
    <property type="molecule type" value="Genomic_DNA"/>
</dbReference>
<evidence type="ECO:0000256" key="4">
    <source>
        <dbReference type="ARBA" id="ARBA00006641"/>
    </source>
</evidence>
<dbReference type="NCBIfam" id="TIGR00504">
    <property type="entry name" value="pyro_pdase"/>
    <property type="match status" value="1"/>
</dbReference>
<dbReference type="CDD" id="cd00501">
    <property type="entry name" value="Peptidase_C15"/>
    <property type="match status" value="1"/>
</dbReference>
<dbReference type="EMBL" id="JYLA01000009">
    <property type="protein sequence ID" value="KMM82918.1"/>
    <property type="molecule type" value="Genomic_DNA"/>
</dbReference>
<evidence type="ECO:0000256" key="9">
    <source>
        <dbReference type="HAMAP-Rule" id="MF_00417"/>
    </source>
</evidence>
<dbReference type="PIRSF" id="PIRSF015592">
    <property type="entry name" value="Prld-crbxl_pptds"/>
    <property type="match status" value="1"/>
</dbReference>
<organism evidence="11 13">
    <name type="scientific">Pseudomonas taetrolens</name>
    <dbReference type="NCBI Taxonomy" id="47884"/>
    <lineage>
        <taxon>Bacteria</taxon>
        <taxon>Pseudomonadati</taxon>
        <taxon>Pseudomonadota</taxon>
        <taxon>Gammaproteobacteria</taxon>
        <taxon>Pseudomonadales</taxon>
        <taxon>Pseudomonadaceae</taxon>
        <taxon>Pseudomonas</taxon>
    </lineage>
</organism>
<feature type="active site" evidence="9">
    <location>
        <position position="81"/>
    </location>
</feature>
<dbReference type="PRINTS" id="PR00706">
    <property type="entry name" value="PYROGLUPTASE"/>
</dbReference>
<dbReference type="FunFam" id="3.40.630.20:FF:000001">
    <property type="entry name" value="Pyrrolidone-carboxylate peptidase"/>
    <property type="match status" value="1"/>
</dbReference>
<dbReference type="GO" id="GO:0006508">
    <property type="term" value="P:proteolysis"/>
    <property type="evidence" value="ECO:0007669"/>
    <property type="project" value="UniProtKB-KW"/>
</dbReference>
<dbReference type="PATRIC" id="fig|47884.3.peg.4482"/>
<evidence type="ECO:0000313" key="13">
    <source>
        <dbReference type="Proteomes" id="UP000036395"/>
    </source>
</evidence>
<dbReference type="HAMAP" id="MF_00417">
    <property type="entry name" value="Pyrrolid_peptidase"/>
    <property type="match status" value="1"/>
</dbReference>
<dbReference type="InterPro" id="IPR016125">
    <property type="entry name" value="Peptidase_C15-like"/>
</dbReference>
<comment type="similarity">
    <text evidence="4 9">Belongs to the peptidase C15 family.</text>
</comment>
<comment type="caution">
    <text evidence="11">The sequence shown here is derived from an EMBL/GenBank/DDBJ whole genome shotgun (WGS) entry which is preliminary data.</text>
</comment>
<name>A0A0J6GKN7_PSETA</name>
<accession>A0A0J6GKN7</accession>
<dbReference type="InterPro" id="IPR033694">
    <property type="entry name" value="PGPEP1_Cys_AS"/>
</dbReference>
<dbReference type="PANTHER" id="PTHR23402:SF1">
    <property type="entry name" value="PYROGLUTAMYL-PEPTIDASE I"/>
    <property type="match status" value="1"/>
</dbReference>
<evidence type="ECO:0000256" key="7">
    <source>
        <dbReference type="ARBA" id="ARBA00022801"/>
    </source>
</evidence>
<protein>
    <recommendedName>
        <fullName evidence="9">Pyrrolidone-carboxylate peptidase</fullName>
        <ecNumber evidence="9">3.4.19.3</ecNumber>
    </recommendedName>
    <alternativeName>
        <fullName evidence="9">5-oxoprolyl-peptidase</fullName>
    </alternativeName>
    <alternativeName>
        <fullName evidence="9">Pyroglutamyl-peptidase I</fullName>
        <shortName evidence="9">PGP-I</shortName>
        <shortName evidence="9">Pyrase</shortName>
    </alternativeName>
</protein>
<gene>
    <name evidence="9" type="primary">pcp</name>
    <name evidence="12" type="ORF">SAMN04490203_1830</name>
    <name evidence="11" type="ORF">TU78_19915</name>
</gene>
<evidence type="ECO:0000256" key="5">
    <source>
        <dbReference type="ARBA" id="ARBA00022490"/>
    </source>
</evidence>
<evidence type="ECO:0000256" key="3">
    <source>
        <dbReference type="ARBA" id="ARBA00004496"/>
    </source>
</evidence>
<dbReference type="Gene3D" id="3.40.630.20">
    <property type="entry name" value="Peptidase C15, pyroglutamyl peptidase I-like"/>
    <property type="match status" value="1"/>
</dbReference>
<reference evidence="12 14" key="2">
    <citation type="submission" date="2016-10" db="EMBL/GenBank/DDBJ databases">
        <authorList>
            <person name="Varghese N."/>
            <person name="Submissions S."/>
        </authorList>
    </citation>
    <scope>NUCLEOTIDE SEQUENCE [LARGE SCALE GENOMIC DNA]</scope>
    <source>
        <strain evidence="12 14">BS3652</strain>
    </source>
</reference>
<keyword evidence="6 9" id="KW-0645">Protease</keyword>
<dbReference type="Proteomes" id="UP000036395">
    <property type="component" value="Unassembled WGS sequence"/>
</dbReference>
<dbReference type="InterPro" id="IPR029762">
    <property type="entry name" value="PGP-I_bact-type"/>
</dbReference>
<dbReference type="SUPFAM" id="SSF53182">
    <property type="entry name" value="Pyrrolidone carboxyl peptidase (pyroglutamate aminopeptidase)"/>
    <property type="match status" value="1"/>
</dbReference>
<keyword evidence="14" id="KW-1185">Reference proteome</keyword>
<proteinExistence type="inferred from homology"/>
<keyword evidence="8 9" id="KW-0788">Thiol protease</keyword>
<dbReference type="EC" id="3.4.19.3" evidence="9"/>
<sequence>MHNVLLTGFEAFDQDTLNPSWETVRRLDGTLLSDDVRIVARQLPCAFEQAPERLRQCLADVQPILVIAVGLAQGRSDLSIERVAINLNDARIPDNLGHQPIDTPVVPGGPAAYFCSLPIKAMVRALRAAGIPASVSHSAGTFVCNQVFYSLQHALAGSAVRSGFIHVPWLPQQAAQAGSALPSMALETLVEGLRIAVLTALNTEHDVLETGGQVS</sequence>
<dbReference type="Proteomes" id="UP000183155">
    <property type="component" value="Unassembled WGS sequence"/>
</dbReference>
<evidence type="ECO:0000256" key="10">
    <source>
        <dbReference type="PROSITE-ProRule" id="PRU10077"/>
    </source>
</evidence>
<evidence type="ECO:0000313" key="12">
    <source>
        <dbReference type="EMBL" id="SEC11685.1"/>
    </source>
</evidence>
<reference evidence="11 13" key="1">
    <citation type="submission" date="2015-02" db="EMBL/GenBank/DDBJ databases">
        <title>Pseudomonas helleri sp. nov. and Pseudomonas weihenstephanensis sp. nov., isolated from raw cows milk.</title>
        <authorList>
            <person name="von Neubeck M."/>
            <person name="Huptas C."/>
            <person name="Wenning M."/>
            <person name="Scherer S."/>
        </authorList>
    </citation>
    <scope>NUCLEOTIDE SEQUENCE [LARGE SCALE GENOMIC DNA]</scope>
    <source>
        <strain evidence="11 13">DSM 21104</strain>
    </source>
</reference>
<dbReference type="InterPro" id="IPR000816">
    <property type="entry name" value="Peptidase_C15"/>
</dbReference>
<dbReference type="GO" id="GO:0016920">
    <property type="term" value="F:pyroglutamyl-peptidase activity"/>
    <property type="evidence" value="ECO:0007669"/>
    <property type="project" value="UniProtKB-UniRule"/>
</dbReference>
<keyword evidence="5 9" id="KW-0963">Cytoplasm</keyword>
<dbReference type="STRING" id="47884.SAMN04490203_1830"/>
<comment type="catalytic activity">
    <reaction evidence="1 9 10">
        <text>Release of an N-terminal pyroglutamyl group from a polypeptide, the second amino acid generally not being Pro.</text>
        <dbReference type="EC" id="3.4.19.3"/>
    </reaction>
</comment>
<evidence type="ECO:0000313" key="14">
    <source>
        <dbReference type="Proteomes" id="UP000183155"/>
    </source>
</evidence>
<comment type="function">
    <text evidence="2 9">Removes 5-oxoproline from various penultimate amino acid residues except L-proline.</text>
</comment>
<evidence type="ECO:0000313" key="11">
    <source>
        <dbReference type="EMBL" id="KMM82918.1"/>
    </source>
</evidence>
<keyword evidence="7 9" id="KW-0378">Hydrolase</keyword>
<evidence type="ECO:0000256" key="2">
    <source>
        <dbReference type="ARBA" id="ARBA00002280"/>
    </source>
</evidence>
<evidence type="ECO:0000256" key="1">
    <source>
        <dbReference type="ARBA" id="ARBA00001770"/>
    </source>
</evidence>
<feature type="active site" evidence="9">
    <location>
        <position position="166"/>
    </location>
</feature>
<dbReference type="Pfam" id="PF01470">
    <property type="entry name" value="Peptidase_C15"/>
    <property type="match status" value="1"/>
</dbReference>
<dbReference type="OrthoDB" id="9779738at2"/>
<dbReference type="GO" id="GO:0005829">
    <property type="term" value="C:cytosol"/>
    <property type="evidence" value="ECO:0007669"/>
    <property type="project" value="InterPro"/>
</dbReference>